<dbReference type="HOGENOM" id="CLU_1325803_0_0_9"/>
<dbReference type="EMBL" id="AP006840">
    <property type="protein sequence ID" value="BAD39160.1"/>
    <property type="molecule type" value="Genomic_DNA"/>
</dbReference>
<dbReference type="KEGG" id="sth:STH175"/>
<evidence type="ECO:0000313" key="3">
    <source>
        <dbReference type="EMBL" id="BAD39160.1"/>
    </source>
</evidence>
<dbReference type="Pfam" id="PF22746">
    <property type="entry name" value="SHOCT-like_DUF2089-C"/>
    <property type="match status" value="1"/>
</dbReference>
<evidence type="ECO:0000259" key="2">
    <source>
        <dbReference type="Pfam" id="PF22746"/>
    </source>
</evidence>
<proteinExistence type="predicted"/>
<feature type="domain" description="YvlB/LiaX N-terminal" evidence="2">
    <location>
        <begin position="6"/>
        <end position="34"/>
    </location>
</feature>
<dbReference type="InterPro" id="IPR053959">
    <property type="entry name" value="YvlB/LiaX_N"/>
</dbReference>
<organism evidence="3 4">
    <name type="scientific">Symbiobacterium thermophilum (strain DSM 24528 / JCM 14929 / IAM 14863 / T)</name>
    <dbReference type="NCBI Taxonomy" id="292459"/>
    <lineage>
        <taxon>Bacteria</taxon>
        <taxon>Bacillati</taxon>
        <taxon>Bacillota</taxon>
        <taxon>Clostridia</taxon>
        <taxon>Eubacteriales</taxon>
        <taxon>Symbiobacteriaceae</taxon>
        <taxon>Symbiobacterium</taxon>
    </lineage>
</organism>
<reference evidence="3 4" key="1">
    <citation type="journal article" date="2004" name="Nucleic Acids Res.">
        <title>Genome sequence of Symbiobacterium thermophilum, an uncultivable bacterium that depends on microbial commensalism.</title>
        <authorList>
            <person name="Ueda K."/>
            <person name="Yamashita A."/>
            <person name="Ishikawa J."/>
            <person name="Shimada M."/>
            <person name="Watsuji T."/>
            <person name="Morimura K."/>
            <person name="Ikeda H."/>
            <person name="Hattori M."/>
            <person name="Beppu T."/>
        </authorList>
    </citation>
    <scope>NUCLEOTIDE SEQUENCE [LARGE SCALE GENOMIC DNA]</scope>
    <source>
        <strain evidence="4">T / IAM 14863</strain>
    </source>
</reference>
<feature type="compositionally biased region" description="Basic and acidic residues" evidence="1">
    <location>
        <begin position="188"/>
        <end position="198"/>
    </location>
</feature>
<keyword evidence="4" id="KW-1185">Reference proteome</keyword>
<evidence type="ECO:0000313" key="4">
    <source>
        <dbReference type="Proteomes" id="UP000000417"/>
    </source>
</evidence>
<evidence type="ECO:0000256" key="1">
    <source>
        <dbReference type="SAM" id="MobiDB-lite"/>
    </source>
</evidence>
<sequence length="207" mass="22318">MAAVQEDRLMVLQMLADGRLTVEEADTLLRSLEETAAHADAAGAGPARRADSAADRHEPGARLRVLLQQMLDEANAALDRALRSVEERLAELERREPYRQIRQLADSLDRVAAREAVREARAAAKEAVREARAAAKEAVEEALEEVEEKVADAIETAKEAVADAIEAAEEAVADALEAAEEAVADAAHAAEEAEENVRFRASGRFGS</sequence>
<gene>
    <name evidence="3" type="ordered locus">STH175</name>
</gene>
<dbReference type="AlphaFoldDB" id="Q67T33"/>
<name>Q67T33_SYMTH</name>
<dbReference type="STRING" id="292459.STH175"/>
<feature type="region of interest" description="Disordered" evidence="1">
    <location>
        <begin position="188"/>
        <end position="207"/>
    </location>
</feature>
<dbReference type="Proteomes" id="UP000000417">
    <property type="component" value="Chromosome"/>
</dbReference>
<protein>
    <recommendedName>
        <fullName evidence="2">YvlB/LiaX N-terminal domain-containing protein</fullName>
    </recommendedName>
</protein>
<accession>Q67T33</accession>
<dbReference type="Gene3D" id="1.20.120.20">
    <property type="entry name" value="Apolipoprotein"/>
    <property type="match status" value="1"/>
</dbReference>